<dbReference type="InterPro" id="IPR049509">
    <property type="entry name" value="DyP_N"/>
</dbReference>
<gene>
    <name evidence="2" type="ORF">CY34DRAFT_17226</name>
</gene>
<dbReference type="InterPro" id="IPR011008">
    <property type="entry name" value="Dimeric_a/b-barrel"/>
</dbReference>
<dbReference type="SUPFAM" id="SSF54909">
    <property type="entry name" value="Dimeric alpha+beta barrel"/>
    <property type="match status" value="1"/>
</dbReference>
<dbReference type="InParanoid" id="A0A0D0ALH0"/>
<evidence type="ECO:0000259" key="1">
    <source>
        <dbReference type="Pfam" id="PF21105"/>
    </source>
</evidence>
<dbReference type="OrthoDB" id="10513064at2759"/>
<dbReference type="STRING" id="930992.A0A0D0ALH0"/>
<proteinExistence type="predicted"/>
<keyword evidence="3" id="KW-1185">Reference proteome</keyword>
<protein>
    <recommendedName>
        <fullName evidence="1">DyP dimeric alpha+beta barrel domain-containing protein</fullName>
    </recommendedName>
</protein>
<dbReference type="HOGENOM" id="CLU_847800_0_0_1"/>
<dbReference type="AlphaFoldDB" id="A0A0D0ALH0"/>
<reference evidence="2 3" key="1">
    <citation type="submission" date="2014-04" db="EMBL/GenBank/DDBJ databases">
        <authorList>
            <consortium name="DOE Joint Genome Institute"/>
            <person name="Kuo A."/>
            <person name="Ruytinx J."/>
            <person name="Rineau F."/>
            <person name="Colpaert J."/>
            <person name="Kohler A."/>
            <person name="Nagy L.G."/>
            <person name="Floudas D."/>
            <person name="Copeland A."/>
            <person name="Barry K.W."/>
            <person name="Cichocki N."/>
            <person name="Veneault-Fourrey C."/>
            <person name="LaButti K."/>
            <person name="Lindquist E.A."/>
            <person name="Lipzen A."/>
            <person name="Lundell T."/>
            <person name="Morin E."/>
            <person name="Murat C."/>
            <person name="Sun H."/>
            <person name="Tunlid A."/>
            <person name="Henrissat B."/>
            <person name="Grigoriev I.V."/>
            <person name="Hibbett D.S."/>
            <person name="Martin F."/>
            <person name="Nordberg H.P."/>
            <person name="Cantor M.N."/>
            <person name="Hua S.X."/>
        </authorList>
    </citation>
    <scope>NUCLEOTIDE SEQUENCE [LARGE SCALE GENOMIC DNA]</scope>
    <source>
        <strain evidence="2 3">UH-Slu-Lm8-n1</strain>
    </source>
</reference>
<evidence type="ECO:0000313" key="2">
    <source>
        <dbReference type="EMBL" id="KIK35127.1"/>
    </source>
</evidence>
<feature type="domain" description="DyP dimeric alpha+beta barrel" evidence="1">
    <location>
        <begin position="84"/>
        <end position="162"/>
    </location>
</feature>
<dbReference type="Proteomes" id="UP000054485">
    <property type="component" value="Unassembled WGS sequence"/>
</dbReference>
<dbReference type="Pfam" id="PF21105">
    <property type="entry name" value="DyP_N"/>
    <property type="match status" value="1"/>
</dbReference>
<sequence length="328" mass="36076">MDAHQYSLDLYKHLGSRSLLPLVSPPVSTAHRAVTTGDFYATRQSVPTIDLPDLNNVEGNAIYLFSKVNGWSNQLGLSSILKYEDMKDNLTSIVVSKANAADPSNALIVNISQYQIAFNCAGMYFIGVNEDTGDARFDKCCMSDDKQFLGDQRTWDPIFVKINHNPVNGSVHDNAGALQQGLAVNQWKGGLRHYFSKGMNISALWLGSPNLVYGEGLVIPRPGQVQVDLGMIIMGYPGGPVRDNPTAKVKCPAWTKDGTLLVFRSLEQSVIPFEQYMQQNGPRWREFIPGGNVFSTHNLSGDGNQAHPKNSTILQSTLIAWVPAKCFI</sequence>
<accession>A0A0D0ALH0</accession>
<name>A0A0D0ALH0_9AGAM</name>
<evidence type="ECO:0000313" key="3">
    <source>
        <dbReference type="Proteomes" id="UP000054485"/>
    </source>
</evidence>
<reference evidence="3" key="2">
    <citation type="submission" date="2015-01" db="EMBL/GenBank/DDBJ databases">
        <title>Evolutionary Origins and Diversification of the Mycorrhizal Mutualists.</title>
        <authorList>
            <consortium name="DOE Joint Genome Institute"/>
            <consortium name="Mycorrhizal Genomics Consortium"/>
            <person name="Kohler A."/>
            <person name="Kuo A."/>
            <person name="Nagy L.G."/>
            <person name="Floudas D."/>
            <person name="Copeland A."/>
            <person name="Barry K.W."/>
            <person name="Cichocki N."/>
            <person name="Veneault-Fourrey C."/>
            <person name="LaButti K."/>
            <person name="Lindquist E.A."/>
            <person name="Lipzen A."/>
            <person name="Lundell T."/>
            <person name="Morin E."/>
            <person name="Murat C."/>
            <person name="Riley R."/>
            <person name="Ohm R."/>
            <person name="Sun H."/>
            <person name="Tunlid A."/>
            <person name="Henrissat B."/>
            <person name="Grigoriev I.V."/>
            <person name="Hibbett D.S."/>
            <person name="Martin F."/>
        </authorList>
    </citation>
    <scope>NUCLEOTIDE SEQUENCE [LARGE SCALE GENOMIC DNA]</scope>
    <source>
        <strain evidence="3">UH-Slu-Lm8-n1</strain>
    </source>
</reference>
<dbReference type="EMBL" id="KN835659">
    <property type="protein sequence ID" value="KIK35127.1"/>
    <property type="molecule type" value="Genomic_DNA"/>
</dbReference>
<organism evidence="2 3">
    <name type="scientific">Suillus luteus UH-Slu-Lm8-n1</name>
    <dbReference type="NCBI Taxonomy" id="930992"/>
    <lineage>
        <taxon>Eukaryota</taxon>
        <taxon>Fungi</taxon>
        <taxon>Dikarya</taxon>
        <taxon>Basidiomycota</taxon>
        <taxon>Agaricomycotina</taxon>
        <taxon>Agaricomycetes</taxon>
        <taxon>Agaricomycetidae</taxon>
        <taxon>Boletales</taxon>
        <taxon>Suillineae</taxon>
        <taxon>Suillaceae</taxon>
        <taxon>Suillus</taxon>
    </lineage>
</organism>